<keyword evidence="3" id="KW-1185">Reference proteome</keyword>
<dbReference type="EMBL" id="MCGT01000015">
    <property type="protein sequence ID" value="ORX53554.1"/>
    <property type="molecule type" value="Genomic_DNA"/>
</dbReference>
<proteinExistence type="predicted"/>
<dbReference type="Proteomes" id="UP000242146">
    <property type="component" value="Unassembled WGS sequence"/>
</dbReference>
<organism evidence="2 3">
    <name type="scientific">Hesseltinella vesiculosa</name>
    <dbReference type="NCBI Taxonomy" id="101127"/>
    <lineage>
        <taxon>Eukaryota</taxon>
        <taxon>Fungi</taxon>
        <taxon>Fungi incertae sedis</taxon>
        <taxon>Mucoromycota</taxon>
        <taxon>Mucoromycotina</taxon>
        <taxon>Mucoromycetes</taxon>
        <taxon>Mucorales</taxon>
        <taxon>Cunninghamellaceae</taxon>
        <taxon>Hesseltinella</taxon>
    </lineage>
</organism>
<name>A0A1X2GGY0_9FUNG</name>
<comment type="caution">
    <text evidence="2">The sequence shown here is derived from an EMBL/GenBank/DDBJ whole genome shotgun (WGS) entry which is preliminary data.</text>
</comment>
<protein>
    <recommendedName>
        <fullName evidence="4">Fungal-type protein kinase domain-containing protein</fullName>
    </recommendedName>
</protein>
<dbReference type="AlphaFoldDB" id="A0A1X2GGY0"/>
<gene>
    <name evidence="2" type="ORF">DM01DRAFT_326821</name>
</gene>
<dbReference type="OrthoDB" id="2260223at2759"/>
<reference evidence="2 3" key="1">
    <citation type="submission" date="2016-07" db="EMBL/GenBank/DDBJ databases">
        <title>Pervasive Adenine N6-methylation of Active Genes in Fungi.</title>
        <authorList>
            <consortium name="DOE Joint Genome Institute"/>
            <person name="Mondo S.J."/>
            <person name="Dannebaum R.O."/>
            <person name="Kuo R.C."/>
            <person name="Labutti K."/>
            <person name="Haridas S."/>
            <person name="Kuo A."/>
            <person name="Salamov A."/>
            <person name="Ahrendt S.R."/>
            <person name="Lipzen A."/>
            <person name="Sullivan W."/>
            <person name="Andreopoulos W.B."/>
            <person name="Clum A."/>
            <person name="Lindquist E."/>
            <person name="Daum C."/>
            <person name="Ramamoorthy G.K."/>
            <person name="Gryganskyi A."/>
            <person name="Culley D."/>
            <person name="Magnuson J.K."/>
            <person name="James T.Y."/>
            <person name="O'Malley M.A."/>
            <person name="Stajich J.E."/>
            <person name="Spatafora J.W."/>
            <person name="Visel A."/>
            <person name="Grigoriev I.V."/>
        </authorList>
    </citation>
    <scope>NUCLEOTIDE SEQUENCE [LARGE SCALE GENOMIC DNA]</scope>
    <source>
        <strain evidence="2 3">NRRL 3301</strain>
    </source>
</reference>
<accession>A0A1X2GGY0</accession>
<feature type="region of interest" description="Disordered" evidence="1">
    <location>
        <begin position="313"/>
        <end position="335"/>
    </location>
</feature>
<evidence type="ECO:0000256" key="1">
    <source>
        <dbReference type="SAM" id="MobiDB-lite"/>
    </source>
</evidence>
<sequence length="335" mass="37607">MVGSVDVIKSLKEFRAASILLNKTTNINDDRILSLHMIFVFSPEYAQSITKYFGRSIHDQVLNDLAPMLDSNTPSLSDNLPIWANTLASCPPTWTQIVHCSIDILHAAKESANPNDLVAAVCMLQLSTRCIHDPHDLCEDTFVHRYLDGLLDGVFGTSKLMETQWANMWLASSKVDAYKTYKPDFVVYVKPRHQRFDIAVCEVKPPSKSCRPPISDFVKLCLEMKKMILTLTGLIDNPFVLGILVTGRTIHTFVMYRLGQHGYRVCQIGQAEVVYSLKSMGLFPVLFQTILKVKDMAATLAEELEQAALGLAKTESAHDRPSMDDGTPNWKRLKM</sequence>
<evidence type="ECO:0000313" key="3">
    <source>
        <dbReference type="Proteomes" id="UP000242146"/>
    </source>
</evidence>
<evidence type="ECO:0000313" key="2">
    <source>
        <dbReference type="EMBL" id="ORX53554.1"/>
    </source>
</evidence>
<evidence type="ECO:0008006" key="4">
    <source>
        <dbReference type="Google" id="ProtNLM"/>
    </source>
</evidence>